<dbReference type="InterPro" id="IPR027396">
    <property type="entry name" value="DsrEFH-like"/>
</dbReference>
<dbReference type="PANTHER" id="PTHR34655">
    <property type="entry name" value="CONSERVED WITHIN P. AEROPHILUM"/>
    <property type="match status" value="1"/>
</dbReference>
<organism evidence="1 2">
    <name type="scientific">Thiomicrorhabdus marina</name>
    <dbReference type="NCBI Taxonomy" id="2818442"/>
    <lineage>
        <taxon>Bacteria</taxon>
        <taxon>Pseudomonadati</taxon>
        <taxon>Pseudomonadota</taxon>
        <taxon>Gammaproteobacteria</taxon>
        <taxon>Thiotrichales</taxon>
        <taxon>Piscirickettsiaceae</taxon>
        <taxon>Thiomicrorhabdus</taxon>
    </lineage>
</organism>
<dbReference type="InterPro" id="IPR032836">
    <property type="entry name" value="DsrE2-like"/>
</dbReference>
<evidence type="ECO:0000313" key="1">
    <source>
        <dbReference type="EMBL" id="MBO1927742.1"/>
    </source>
</evidence>
<dbReference type="PANTHER" id="PTHR34655:SF2">
    <property type="entry name" value="PEROXIREDOXIN FAMILY PROTEIN"/>
    <property type="match status" value="1"/>
</dbReference>
<protein>
    <submittedName>
        <fullName evidence="1">DsrE/DsrF/DrsH-like family protein</fullName>
    </submittedName>
</protein>
<dbReference type="EMBL" id="JAGETV010000016">
    <property type="protein sequence ID" value="MBO1927742.1"/>
    <property type="molecule type" value="Genomic_DNA"/>
</dbReference>
<evidence type="ECO:0000313" key="2">
    <source>
        <dbReference type="Proteomes" id="UP000664835"/>
    </source>
</evidence>
<dbReference type="Proteomes" id="UP000664835">
    <property type="component" value="Unassembled WGS sequence"/>
</dbReference>
<comment type="caution">
    <text evidence="1">The sequence shown here is derived from an EMBL/GenBank/DDBJ whole genome shotgun (WGS) entry which is preliminary data.</text>
</comment>
<reference evidence="1 2" key="1">
    <citation type="submission" date="2021-03" db="EMBL/GenBank/DDBJ databases">
        <title>Thiomicrorhabdus sp.nov.,novel sulfur-oxidizing bacteria isolated from coastal sediment.</title>
        <authorList>
            <person name="Liu X."/>
        </authorList>
    </citation>
    <scope>NUCLEOTIDE SEQUENCE [LARGE SCALE GENOMIC DNA]</scope>
    <source>
        <strain evidence="1 2">6S2-11</strain>
    </source>
</reference>
<keyword evidence="2" id="KW-1185">Reference proteome</keyword>
<name>A0ABS3Q635_9GAMM</name>
<sequence length="175" mass="19714">MTSAKEPKLGQLSIIHSKGTLDWAYPTFILASTAAAMDKQVEIFFTFYGLQCALKETKHLRVSPVGNPAMKMQSPIGPEWLKQIDLNRHLPQLLWQLPGMERLATWGFKKTMLQNGQVPLAELRELCLELGVQMTACQMSVEMMNFREDEFIDGIEFAGAASYFAVSPEQQALFI</sequence>
<proteinExistence type="predicted"/>
<gene>
    <name evidence="1" type="ORF">J3998_09155</name>
</gene>
<dbReference type="SUPFAM" id="SSF75169">
    <property type="entry name" value="DsrEFH-like"/>
    <property type="match status" value="1"/>
</dbReference>
<accession>A0ABS3Q635</accession>
<dbReference type="RefSeq" id="WP_208150356.1">
    <property type="nucleotide sequence ID" value="NZ_JAGETV010000016.1"/>
</dbReference>
<dbReference type="Gene3D" id="3.40.1260.10">
    <property type="entry name" value="DsrEFH-like"/>
    <property type="match status" value="1"/>
</dbReference>
<dbReference type="Pfam" id="PF13686">
    <property type="entry name" value="DrsE_2"/>
    <property type="match status" value="1"/>
</dbReference>